<dbReference type="EMBL" id="CP158373">
    <property type="protein sequence ID" value="XBY66689.1"/>
    <property type="molecule type" value="Genomic_DNA"/>
</dbReference>
<feature type="transmembrane region" description="Helical" evidence="1">
    <location>
        <begin position="39"/>
        <end position="57"/>
    </location>
</feature>
<sequence length="166" mass="17426">MFGISPLGWLHTLGSLPAIPLALYMFARHGRIVPRSGAGLGYFVSMLLGAGTVFLVARQPVSNAIAVVTLVLLVVGYGVGRIGALGRARVYLETILLSLTAFLLMLPTVTEVLRRVPDGHPLVTDLHAPLLVGAQGSLLLALVLGVTAQVVYLRRQGARLGTPGNA</sequence>
<feature type="transmembrane region" description="Helical" evidence="1">
    <location>
        <begin position="90"/>
        <end position="110"/>
    </location>
</feature>
<evidence type="ECO:0000313" key="2">
    <source>
        <dbReference type="EMBL" id="BCD89231.1"/>
    </source>
</evidence>
<keyword evidence="1" id="KW-1133">Transmembrane helix</keyword>
<dbReference type="RefSeq" id="WP_043242142.1">
    <property type="nucleotide sequence ID" value="NZ_AP023081.1"/>
</dbReference>
<name>A0AAU7Y9S5_9PSED</name>
<accession>A0AAU7Y9S5</accession>
<evidence type="ECO:0000313" key="4">
    <source>
        <dbReference type="Proteomes" id="UP001064896"/>
    </source>
</evidence>
<keyword evidence="1" id="KW-0472">Membrane</keyword>
<gene>
    <name evidence="3" type="ORF">ABS648_13270</name>
    <name evidence="2" type="ORF">PSm6_56380</name>
</gene>
<evidence type="ECO:0000256" key="1">
    <source>
        <dbReference type="SAM" id="Phobius"/>
    </source>
</evidence>
<feature type="transmembrane region" description="Helical" evidence="1">
    <location>
        <begin position="6"/>
        <end position="27"/>
    </location>
</feature>
<proteinExistence type="predicted"/>
<protein>
    <submittedName>
        <fullName evidence="3">Uncharacterized protein</fullName>
    </submittedName>
</protein>
<keyword evidence="4" id="KW-1185">Reference proteome</keyword>
<reference evidence="3" key="2">
    <citation type="submission" date="2023-08" db="EMBL/GenBank/DDBJ databases">
        <title>Increased levels of nutrients transform a symbiont into a lethal pathobiont.</title>
        <authorList>
            <person name="Lachnit T."/>
            <person name="Ulrich L."/>
            <person name="Willmer F.M."/>
            <person name="Hasenbein T."/>
            <person name="Steiner L.X."/>
            <person name="Wolters M."/>
            <person name="Herbst E.M."/>
            <person name="Deines P."/>
        </authorList>
    </citation>
    <scope>NUCLEOTIDE SEQUENCE</scope>
    <source>
        <strain evidence="3">T3</strain>
    </source>
</reference>
<feature type="transmembrane region" description="Helical" evidence="1">
    <location>
        <begin position="130"/>
        <end position="153"/>
    </location>
</feature>
<organism evidence="3">
    <name type="scientific">Pseudomonas solani</name>
    <dbReference type="NCBI Taxonomy" id="2731552"/>
    <lineage>
        <taxon>Bacteria</taxon>
        <taxon>Pseudomonadati</taxon>
        <taxon>Pseudomonadota</taxon>
        <taxon>Gammaproteobacteria</taxon>
        <taxon>Pseudomonadales</taxon>
        <taxon>Pseudomonadaceae</taxon>
        <taxon>Pseudomonas</taxon>
    </lineage>
</organism>
<feature type="transmembrane region" description="Helical" evidence="1">
    <location>
        <begin position="63"/>
        <end position="83"/>
    </location>
</feature>
<dbReference type="EMBL" id="AP023081">
    <property type="protein sequence ID" value="BCD89231.1"/>
    <property type="molecule type" value="Genomic_DNA"/>
</dbReference>
<dbReference type="Proteomes" id="UP001064896">
    <property type="component" value="Chromosome"/>
</dbReference>
<dbReference type="AlphaFoldDB" id="A0AAU7Y9S5"/>
<keyword evidence="1" id="KW-0812">Transmembrane</keyword>
<reference evidence="2" key="1">
    <citation type="submission" date="2020-05" db="EMBL/GenBank/DDBJ databases">
        <title>Complete genome sequence of Pseudomonas sp. Sm006.</title>
        <authorList>
            <person name="Takeuchi K."/>
            <person name="Someya N."/>
        </authorList>
    </citation>
    <scope>NUCLEOTIDE SEQUENCE</scope>
    <source>
        <strain evidence="2">Sm006</strain>
    </source>
</reference>
<evidence type="ECO:0000313" key="3">
    <source>
        <dbReference type="EMBL" id="XBY66689.1"/>
    </source>
</evidence>